<comment type="similarity">
    <text evidence="2">Belongs to the ABC transporter superfamily.</text>
</comment>
<dbReference type="InterPro" id="IPR017871">
    <property type="entry name" value="ABC_transporter-like_CS"/>
</dbReference>
<evidence type="ECO:0000313" key="10">
    <source>
        <dbReference type="Proteomes" id="UP000484076"/>
    </source>
</evidence>
<feature type="domain" description="ABC transporter" evidence="8">
    <location>
        <begin position="12"/>
        <end position="263"/>
    </location>
</feature>
<dbReference type="PROSITE" id="PS00211">
    <property type="entry name" value="ABC_TRANSPORTER_1"/>
    <property type="match status" value="1"/>
</dbReference>
<dbReference type="InterPro" id="IPR003439">
    <property type="entry name" value="ABC_transporter-like_ATP-bd"/>
</dbReference>
<comment type="caution">
    <text evidence="9">The sequence shown here is derived from an EMBL/GenBank/DDBJ whole genome shotgun (WGS) entry which is preliminary data.</text>
</comment>
<sequence>MIRTTHPAPPPLEVDGFSVTLHTPNVSVRPVDRVTYSVEAGEVLAVVGESGSGKTILNMAPLDLLPVGVDADMAGSVRFEGRDLLKMTASELEAVRGSGIGVVFQDPLSALNPVRKVGRQLTEGIERNLRLTPAQSESRAAELLALVGLPDPKSRMQQYPHELSGGQRQRVGIAMGISGEPRLLIADEPTTALDVTVQAQIVELLKDLQKRMGMAIVIITHDFGVVSGLADKVAVMYAGRLSELGSVRDVLVGPAHPYTRGLLQSVPSLTVPMDTKFVGLPGQPPNLAHRIDGCAFAPRCAEVRADCRGHRPGLLSVPRSSPGHLAACPVVVNQNI</sequence>
<keyword evidence="6 9" id="KW-0067">ATP-binding</keyword>
<keyword evidence="4" id="KW-1003">Cell membrane</keyword>
<keyword evidence="7" id="KW-0472">Membrane</keyword>
<dbReference type="Proteomes" id="UP000484076">
    <property type="component" value="Unassembled WGS sequence"/>
</dbReference>
<dbReference type="InterPro" id="IPR050388">
    <property type="entry name" value="ABC_Ni/Peptide_Import"/>
</dbReference>
<gene>
    <name evidence="9" type="ORF">GEU84_015980</name>
</gene>
<dbReference type="EMBL" id="WHUT02000010">
    <property type="protein sequence ID" value="NUB45896.1"/>
    <property type="molecule type" value="Genomic_DNA"/>
</dbReference>
<evidence type="ECO:0000256" key="1">
    <source>
        <dbReference type="ARBA" id="ARBA00004417"/>
    </source>
</evidence>
<evidence type="ECO:0000256" key="5">
    <source>
        <dbReference type="ARBA" id="ARBA00022741"/>
    </source>
</evidence>
<dbReference type="SMART" id="SM00382">
    <property type="entry name" value="AAA"/>
    <property type="match status" value="1"/>
</dbReference>
<dbReference type="PANTHER" id="PTHR43297">
    <property type="entry name" value="OLIGOPEPTIDE TRANSPORT ATP-BINDING PROTEIN APPD"/>
    <property type="match status" value="1"/>
</dbReference>
<dbReference type="InterPro" id="IPR013563">
    <property type="entry name" value="Oligopep_ABC_C"/>
</dbReference>
<dbReference type="RefSeq" id="WP_152827925.1">
    <property type="nucleotide sequence ID" value="NZ_WHUT02000010.1"/>
</dbReference>
<evidence type="ECO:0000256" key="4">
    <source>
        <dbReference type="ARBA" id="ARBA00022475"/>
    </source>
</evidence>
<dbReference type="GO" id="GO:0055085">
    <property type="term" value="P:transmembrane transport"/>
    <property type="evidence" value="ECO:0007669"/>
    <property type="project" value="UniProtKB-ARBA"/>
</dbReference>
<dbReference type="Pfam" id="PF08352">
    <property type="entry name" value="oligo_HPY"/>
    <property type="match status" value="1"/>
</dbReference>
<dbReference type="AlphaFoldDB" id="A0A8X8H267"/>
<dbReference type="Pfam" id="PF00005">
    <property type="entry name" value="ABC_tran"/>
    <property type="match status" value="1"/>
</dbReference>
<evidence type="ECO:0000256" key="7">
    <source>
        <dbReference type="ARBA" id="ARBA00023136"/>
    </source>
</evidence>
<keyword evidence="5" id="KW-0547">Nucleotide-binding</keyword>
<dbReference type="InterPro" id="IPR003593">
    <property type="entry name" value="AAA+_ATPase"/>
</dbReference>
<dbReference type="GO" id="GO:0016887">
    <property type="term" value="F:ATP hydrolysis activity"/>
    <property type="evidence" value="ECO:0007669"/>
    <property type="project" value="InterPro"/>
</dbReference>
<evidence type="ECO:0000259" key="8">
    <source>
        <dbReference type="PROSITE" id="PS50893"/>
    </source>
</evidence>
<dbReference type="PANTHER" id="PTHR43297:SF2">
    <property type="entry name" value="DIPEPTIDE TRANSPORT ATP-BINDING PROTEIN DPPD"/>
    <property type="match status" value="1"/>
</dbReference>
<dbReference type="NCBIfam" id="TIGR01727">
    <property type="entry name" value="oligo_HPY"/>
    <property type="match status" value="1"/>
</dbReference>
<dbReference type="GO" id="GO:0005886">
    <property type="term" value="C:plasma membrane"/>
    <property type="evidence" value="ECO:0007669"/>
    <property type="project" value="UniProtKB-SubCell"/>
</dbReference>
<reference evidence="9" key="1">
    <citation type="submission" date="2020-05" db="EMBL/GenBank/DDBJ databases">
        <title>Fertoebacter nigrum gen. nov., sp. nov., a new member of the family Rhodobacteraceae.</title>
        <authorList>
            <person name="Szuroczki S."/>
            <person name="Abbaszade G."/>
            <person name="Buni D."/>
            <person name="Schumann P."/>
            <person name="Toth E."/>
        </authorList>
    </citation>
    <scope>NUCLEOTIDE SEQUENCE</scope>
    <source>
        <strain evidence="9">RG-N-1a</strain>
    </source>
</reference>
<comment type="subcellular location">
    <subcellularLocation>
        <location evidence="1">Cell inner membrane</location>
        <topology evidence="1">Peripheral membrane protein</topology>
    </subcellularLocation>
</comment>
<evidence type="ECO:0000256" key="6">
    <source>
        <dbReference type="ARBA" id="ARBA00022840"/>
    </source>
</evidence>
<evidence type="ECO:0000256" key="2">
    <source>
        <dbReference type="ARBA" id="ARBA00005417"/>
    </source>
</evidence>
<proteinExistence type="inferred from homology"/>
<dbReference type="SUPFAM" id="SSF52540">
    <property type="entry name" value="P-loop containing nucleoside triphosphate hydrolases"/>
    <property type="match status" value="1"/>
</dbReference>
<dbReference type="GO" id="GO:0015833">
    <property type="term" value="P:peptide transport"/>
    <property type="evidence" value="ECO:0007669"/>
    <property type="project" value="InterPro"/>
</dbReference>
<dbReference type="FunFam" id="3.40.50.300:FF:000016">
    <property type="entry name" value="Oligopeptide ABC transporter ATP-binding component"/>
    <property type="match status" value="1"/>
</dbReference>
<keyword evidence="10" id="KW-1185">Reference proteome</keyword>
<name>A0A8X8H267_9RHOB</name>
<accession>A0A8X8H267</accession>
<evidence type="ECO:0000313" key="9">
    <source>
        <dbReference type="EMBL" id="NUB45896.1"/>
    </source>
</evidence>
<dbReference type="PROSITE" id="PS50893">
    <property type="entry name" value="ABC_TRANSPORTER_2"/>
    <property type="match status" value="1"/>
</dbReference>
<evidence type="ECO:0000256" key="3">
    <source>
        <dbReference type="ARBA" id="ARBA00022448"/>
    </source>
</evidence>
<dbReference type="Gene3D" id="3.40.50.300">
    <property type="entry name" value="P-loop containing nucleotide triphosphate hydrolases"/>
    <property type="match status" value="1"/>
</dbReference>
<dbReference type="InterPro" id="IPR027417">
    <property type="entry name" value="P-loop_NTPase"/>
</dbReference>
<keyword evidence="3" id="KW-0813">Transport</keyword>
<dbReference type="GO" id="GO:0005524">
    <property type="term" value="F:ATP binding"/>
    <property type="evidence" value="ECO:0007669"/>
    <property type="project" value="UniProtKB-KW"/>
</dbReference>
<dbReference type="CDD" id="cd03257">
    <property type="entry name" value="ABC_NikE_OppD_transporters"/>
    <property type="match status" value="1"/>
</dbReference>
<organism evidence="9 10">
    <name type="scientific">Fertoeibacter niger</name>
    <dbReference type="NCBI Taxonomy" id="2656921"/>
    <lineage>
        <taxon>Bacteria</taxon>
        <taxon>Pseudomonadati</taxon>
        <taxon>Pseudomonadota</taxon>
        <taxon>Alphaproteobacteria</taxon>
        <taxon>Rhodobacterales</taxon>
        <taxon>Paracoccaceae</taxon>
        <taxon>Fertoeibacter</taxon>
    </lineage>
</organism>
<protein>
    <submittedName>
        <fullName evidence="9">ABC transporter ATP-binding protein</fullName>
    </submittedName>
</protein>